<evidence type="ECO:0000313" key="8">
    <source>
        <dbReference type="EMBL" id="MBB4120073.1"/>
    </source>
</evidence>
<evidence type="ECO:0000256" key="2">
    <source>
        <dbReference type="ARBA" id="ARBA00007430"/>
    </source>
</evidence>
<feature type="transmembrane region" description="Helical" evidence="7">
    <location>
        <begin position="175"/>
        <end position="195"/>
    </location>
</feature>
<sequence>MTSSLKKKTFAGFLWTFLDVFLIRGSVFIAMIVLARLLGPKDFGLVGMIAVFIAIGKSLTDSGMSHSLIRTTRPGQKDFSTVFYINLVMSLIVYVLIYILAPFIADFFGYPVLINLVRTYCVIFIIIAFSAVQLAILTRNMKFRAIALYNIPSNLIGVLIGISLGYLGYGVWSIVWMYLTIEIVRTILLWIFSDWKPKLIFSWRKFREHYGFGYKLMLSGLLDTLFKNIYNVLIGKFYSAQSLGYYERSKQFTTYPSSTLTGVISKVTYPMLSSITNDKERLEKTYRNLLKSSFFIIAPIMLTTAAVAEPLFTLVLGEEWLPAVIYFQILSLAMMLHPVHSFNLNILKVFGRSDLFLKIEVIKKIITVLAVLVAFQFGVIGLVWSSVFTSFSSLYVNMYYSSNLINYPVKQQIIDLAITLLITLGIAVLINLLVQAMENFHVIYQIILPVGVGVLCYLGINYIYKSSPIHTIINLIKNKK</sequence>
<feature type="transmembrane region" description="Helical" evidence="7">
    <location>
        <begin position="365"/>
        <end position="393"/>
    </location>
</feature>
<feature type="transmembrane region" description="Helical" evidence="7">
    <location>
        <begin position="149"/>
        <end position="169"/>
    </location>
</feature>
<protein>
    <submittedName>
        <fullName evidence="8">O-antigen/teichoic acid export membrane protein</fullName>
    </submittedName>
</protein>
<keyword evidence="4 7" id="KW-0812">Transmembrane</keyword>
<comment type="caution">
    <text evidence="8">The sequence shown here is derived from an EMBL/GenBank/DDBJ whole genome shotgun (WGS) entry which is preliminary data.</text>
</comment>
<comment type="similarity">
    <text evidence="2">Belongs to the polysaccharide synthase family.</text>
</comment>
<comment type="subcellular location">
    <subcellularLocation>
        <location evidence="1">Cell membrane</location>
        <topology evidence="1">Multi-pass membrane protein</topology>
    </subcellularLocation>
</comment>
<feature type="transmembrane region" description="Helical" evidence="7">
    <location>
        <begin position="81"/>
        <end position="105"/>
    </location>
</feature>
<dbReference type="RefSeq" id="WP_183478407.1">
    <property type="nucleotide sequence ID" value="NZ_JACIFO010000017.1"/>
</dbReference>
<keyword evidence="3" id="KW-1003">Cell membrane</keyword>
<name>A0A840EU85_9FLAO</name>
<keyword evidence="5 7" id="KW-1133">Transmembrane helix</keyword>
<dbReference type="PANTHER" id="PTHR30250">
    <property type="entry name" value="PST FAMILY PREDICTED COLANIC ACID TRANSPORTER"/>
    <property type="match status" value="1"/>
</dbReference>
<dbReference type="Pfam" id="PF13440">
    <property type="entry name" value="Polysacc_synt_3"/>
    <property type="match status" value="1"/>
</dbReference>
<dbReference type="InterPro" id="IPR050833">
    <property type="entry name" value="Poly_Biosynth_Transport"/>
</dbReference>
<evidence type="ECO:0000256" key="3">
    <source>
        <dbReference type="ARBA" id="ARBA00022475"/>
    </source>
</evidence>
<feature type="transmembrane region" description="Helical" evidence="7">
    <location>
        <begin position="12"/>
        <end position="37"/>
    </location>
</feature>
<organism evidence="8 9">
    <name type="scientific">Mesonia hippocampi</name>
    <dbReference type="NCBI Taxonomy" id="1628250"/>
    <lineage>
        <taxon>Bacteria</taxon>
        <taxon>Pseudomonadati</taxon>
        <taxon>Bacteroidota</taxon>
        <taxon>Flavobacteriia</taxon>
        <taxon>Flavobacteriales</taxon>
        <taxon>Flavobacteriaceae</taxon>
        <taxon>Mesonia</taxon>
    </lineage>
</organism>
<evidence type="ECO:0000256" key="4">
    <source>
        <dbReference type="ARBA" id="ARBA00022692"/>
    </source>
</evidence>
<feature type="transmembrane region" description="Helical" evidence="7">
    <location>
        <begin position="413"/>
        <end position="434"/>
    </location>
</feature>
<evidence type="ECO:0000256" key="6">
    <source>
        <dbReference type="ARBA" id="ARBA00023136"/>
    </source>
</evidence>
<dbReference type="AlphaFoldDB" id="A0A840EU85"/>
<feature type="transmembrane region" description="Helical" evidence="7">
    <location>
        <begin position="117"/>
        <end position="137"/>
    </location>
</feature>
<reference evidence="8 9" key="1">
    <citation type="submission" date="2020-08" db="EMBL/GenBank/DDBJ databases">
        <title>Genomic Encyclopedia of Type Strains, Phase IV (KMG-IV): sequencing the most valuable type-strain genomes for metagenomic binning, comparative biology and taxonomic classification.</title>
        <authorList>
            <person name="Goeker M."/>
        </authorList>
    </citation>
    <scope>NUCLEOTIDE SEQUENCE [LARGE SCALE GENOMIC DNA]</scope>
    <source>
        <strain evidence="8 9">DSM 29568</strain>
    </source>
</reference>
<dbReference type="EMBL" id="JACIFO010000017">
    <property type="protein sequence ID" value="MBB4120073.1"/>
    <property type="molecule type" value="Genomic_DNA"/>
</dbReference>
<evidence type="ECO:0000256" key="5">
    <source>
        <dbReference type="ARBA" id="ARBA00022989"/>
    </source>
</evidence>
<keyword evidence="9" id="KW-1185">Reference proteome</keyword>
<feature type="transmembrane region" description="Helical" evidence="7">
    <location>
        <begin position="320"/>
        <end position="344"/>
    </location>
</feature>
<dbReference type="Proteomes" id="UP000553034">
    <property type="component" value="Unassembled WGS sequence"/>
</dbReference>
<evidence type="ECO:0000313" key="9">
    <source>
        <dbReference type="Proteomes" id="UP000553034"/>
    </source>
</evidence>
<feature type="transmembrane region" description="Helical" evidence="7">
    <location>
        <begin position="446"/>
        <end position="464"/>
    </location>
</feature>
<accession>A0A840EU85</accession>
<keyword evidence="6 7" id="KW-0472">Membrane</keyword>
<proteinExistence type="inferred from homology"/>
<evidence type="ECO:0000256" key="7">
    <source>
        <dbReference type="SAM" id="Phobius"/>
    </source>
</evidence>
<feature type="transmembrane region" description="Helical" evidence="7">
    <location>
        <begin position="43"/>
        <end position="60"/>
    </location>
</feature>
<dbReference type="GO" id="GO:0005886">
    <property type="term" value="C:plasma membrane"/>
    <property type="evidence" value="ECO:0007669"/>
    <property type="project" value="UniProtKB-SubCell"/>
</dbReference>
<dbReference type="CDD" id="cd13127">
    <property type="entry name" value="MATE_tuaB_like"/>
    <property type="match status" value="1"/>
</dbReference>
<feature type="transmembrane region" description="Helical" evidence="7">
    <location>
        <begin position="289"/>
        <end position="308"/>
    </location>
</feature>
<gene>
    <name evidence="8" type="ORF">GGR32_002385</name>
</gene>
<dbReference type="PANTHER" id="PTHR30250:SF10">
    <property type="entry name" value="LIPOPOLYSACCHARIDE BIOSYNTHESIS PROTEIN WZXC"/>
    <property type="match status" value="1"/>
</dbReference>
<evidence type="ECO:0000256" key="1">
    <source>
        <dbReference type="ARBA" id="ARBA00004651"/>
    </source>
</evidence>